<evidence type="ECO:0000313" key="1">
    <source>
        <dbReference type="EMBL" id="ETJ43324.1"/>
    </source>
</evidence>
<sequence>MKKVLTLSLLALCVSHGAAAANYALNNGNIALLFDDT</sequence>
<dbReference type="EMBL" id="AZMM01002682">
    <property type="protein sequence ID" value="ETJ43324.1"/>
    <property type="molecule type" value="Genomic_DNA"/>
</dbReference>
<comment type="caution">
    <text evidence="1">The sequence shown here is derived from an EMBL/GenBank/DDBJ whole genome shotgun (WGS) entry which is preliminary data.</text>
</comment>
<name>W1YQ90_9ZZZZ</name>
<accession>W1YQ90</accession>
<dbReference type="AlphaFoldDB" id="W1YQ90"/>
<proteinExistence type="predicted"/>
<gene>
    <name evidence="1" type="ORF">Q604_UNBC02682G0002</name>
</gene>
<feature type="non-terminal residue" evidence="1">
    <location>
        <position position="37"/>
    </location>
</feature>
<organism evidence="1">
    <name type="scientific">human gut metagenome</name>
    <dbReference type="NCBI Taxonomy" id="408170"/>
    <lineage>
        <taxon>unclassified sequences</taxon>
        <taxon>metagenomes</taxon>
        <taxon>organismal metagenomes</taxon>
    </lineage>
</organism>
<reference evidence="1" key="1">
    <citation type="submission" date="2013-12" db="EMBL/GenBank/DDBJ databases">
        <title>A Varibaculum cambriense genome reconstructed from a premature infant gut community with otherwise low bacterial novelty that shifts toward anaerobic metabolism during the third week of life.</title>
        <authorList>
            <person name="Brown C.T."/>
            <person name="Sharon I."/>
            <person name="Thomas B.C."/>
            <person name="Castelle C.J."/>
            <person name="Morowitz M.J."/>
            <person name="Banfield J.F."/>
        </authorList>
    </citation>
    <scope>NUCLEOTIDE SEQUENCE</scope>
</reference>
<protein>
    <submittedName>
        <fullName evidence="1">Enterotoxin</fullName>
    </submittedName>
</protein>